<dbReference type="EMBL" id="CP001014">
    <property type="protein sequence ID" value="ACB40520.1"/>
    <property type="molecule type" value="Genomic_DNA"/>
</dbReference>
<protein>
    <submittedName>
        <fullName evidence="1">Uncharacterized protein</fullName>
    </submittedName>
</protein>
<proteinExistence type="predicted"/>
<dbReference type="eggNOG" id="arCOG05664">
    <property type="taxonomic scope" value="Archaea"/>
</dbReference>
<sequence>MATAELDLLLLRLGKLSPAKKAAVLYSLKDTLDEESFRHLAALLAIDLSRGESPRRWTPAEGDDVVEELFDTVEEPAETYDDPEEVVEDDEYIGKRVVERIWRSSI</sequence>
<evidence type="ECO:0000313" key="2">
    <source>
        <dbReference type="Proteomes" id="UP000001694"/>
    </source>
</evidence>
<accession>B1Y9X0</accession>
<gene>
    <name evidence="1" type="ordered locus">Tneu_1597</name>
</gene>
<keyword evidence="2" id="KW-1185">Reference proteome</keyword>
<dbReference type="OrthoDB" id="29206at2157"/>
<organism evidence="1 2">
    <name type="scientific">Pyrobaculum neutrophilum (strain DSM 2338 / JCM 9278 / NBRC 100436 / V24Sta)</name>
    <name type="common">Thermoproteus neutrophilus</name>
    <dbReference type="NCBI Taxonomy" id="444157"/>
    <lineage>
        <taxon>Archaea</taxon>
        <taxon>Thermoproteota</taxon>
        <taxon>Thermoprotei</taxon>
        <taxon>Thermoproteales</taxon>
        <taxon>Thermoproteaceae</taxon>
        <taxon>Pyrobaculum</taxon>
    </lineage>
</organism>
<reference evidence="1" key="1">
    <citation type="submission" date="2008-03" db="EMBL/GenBank/DDBJ databases">
        <title>Complete sequence of Thermoproteus neutrophilus V24Sta.</title>
        <authorList>
            <consortium name="US DOE Joint Genome Institute"/>
            <person name="Copeland A."/>
            <person name="Lucas S."/>
            <person name="Lapidus A."/>
            <person name="Glavina del Rio T."/>
            <person name="Dalin E."/>
            <person name="Tice H."/>
            <person name="Bruce D."/>
            <person name="Goodwin L."/>
            <person name="Pitluck S."/>
            <person name="Sims D."/>
            <person name="Brettin T."/>
            <person name="Detter J.C."/>
            <person name="Han C."/>
            <person name="Kuske C.R."/>
            <person name="Schmutz J."/>
            <person name="Larimer F."/>
            <person name="Land M."/>
            <person name="Hauser L."/>
            <person name="Kyrpides N."/>
            <person name="Mikhailova N."/>
            <person name="Biddle J.F."/>
            <person name="Zhang Z."/>
            <person name="Fitz-Gibbon S.T."/>
            <person name="Lowe T.M."/>
            <person name="Saltikov C."/>
            <person name="House C.H."/>
            <person name="Richardson P."/>
        </authorList>
    </citation>
    <scope>NUCLEOTIDE SEQUENCE [LARGE SCALE GENOMIC DNA]</scope>
    <source>
        <strain evidence="1">V24Sta</strain>
    </source>
</reference>
<dbReference type="HOGENOM" id="CLU_2217152_0_0_2"/>
<dbReference type="Proteomes" id="UP000001694">
    <property type="component" value="Chromosome"/>
</dbReference>
<dbReference type="GeneID" id="6164719"/>
<dbReference type="KEGG" id="tne:Tneu_1597"/>
<name>B1Y9X0_PYRNV</name>
<dbReference type="AlphaFoldDB" id="B1Y9X0"/>
<dbReference type="RefSeq" id="WP_012350939.1">
    <property type="nucleotide sequence ID" value="NC_010525.1"/>
</dbReference>
<evidence type="ECO:0000313" key="1">
    <source>
        <dbReference type="EMBL" id="ACB40520.1"/>
    </source>
</evidence>
<dbReference type="STRING" id="444157.Tneu_1597"/>